<evidence type="ECO:0000313" key="2">
    <source>
        <dbReference type="Proteomes" id="UP000230973"/>
    </source>
</evidence>
<accession>A0A2M7Q9Q1</accession>
<gene>
    <name evidence="1" type="ORF">COY93_04370</name>
</gene>
<evidence type="ECO:0000313" key="1">
    <source>
        <dbReference type="EMBL" id="PIY61951.1"/>
    </source>
</evidence>
<reference evidence="2" key="1">
    <citation type="submission" date="2017-09" db="EMBL/GenBank/DDBJ databases">
        <title>Depth-based differentiation of microbial function through sediment-hosted aquifers and enrichment of novel symbionts in the deep terrestrial subsurface.</title>
        <authorList>
            <person name="Probst A.J."/>
            <person name="Ladd B."/>
            <person name="Jarett J.K."/>
            <person name="Geller-Mcgrath D.E."/>
            <person name="Sieber C.M.K."/>
            <person name="Emerson J.B."/>
            <person name="Anantharaman K."/>
            <person name="Thomas B.C."/>
            <person name="Malmstrom R."/>
            <person name="Stieglmeier M."/>
            <person name="Klingl A."/>
            <person name="Woyke T."/>
            <person name="Ryan C.M."/>
            <person name="Banfield J.F."/>
        </authorList>
    </citation>
    <scope>NUCLEOTIDE SEQUENCE [LARGE SCALE GENOMIC DNA]</scope>
</reference>
<comment type="caution">
    <text evidence="1">The sequence shown here is derived from an EMBL/GenBank/DDBJ whole genome shotgun (WGS) entry which is preliminary data.</text>
</comment>
<dbReference type="EMBL" id="PFLC01000058">
    <property type="protein sequence ID" value="PIY61951.1"/>
    <property type="molecule type" value="Genomic_DNA"/>
</dbReference>
<protein>
    <submittedName>
        <fullName evidence="1">Uncharacterized protein</fullName>
    </submittedName>
</protein>
<proteinExistence type="predicted"/>
<sequence>MREVLTYQDEERKFWISLIKDEFKWLIDLGVDTSASGEMTTLTLPSGWRSETISTNGSSPPTVRYCFNQLGQPRILLTEAKSAIRQSRYPKLIGFELLRRFVIESENDDPQVRGLILDRVTGQPVLLMRKTTGAISAEEREETRADLTQWLQERYPDYLDPTAYWNEDMPYVNPTVRNDQLN</sequence>
<organism evidence="1 2">
    <name type="scientific">Candidatus Uhrbacteria bacterium CG_4_10_14_0_8_um_filter_58_22</name>
    <dbReference type="NCBI Taxonomy" id="1975029"/>
    <lineage>
        <taxon>Bacteria</taxon>
        <taxon>Candidatus Uhriibacteriota</taxon>
    </lineage>
</organism>
<dbReference type="AlphaFoldDB" id="A0A2M7Q9Q1"/>
<dbReference type="Proteomes" id="UP000230973">
    <property type="component" value="Unassembled WGS sequence"/>
</dbReference>
<name>A0A2M7Q9Q1_9BACT</name>